<evidence type="ECO:0000313" key="1">
    <source>
        <dbReference type="EMBL" id="KAF1947691.1"/>
    </source>
</evidence>
<name>A0A6A5T531_9PLEO</name>
<dbReference type="AlphaFoldDB" id="A0A6A5T531"/>
<organism evidence="1 2">
    <name type="scientific">Clathrospora elynae</name>
    <dbReference type="NCBI Taxonomy" id="706981"/>
    <lineage>
        <taxon>Eukaryota</taxon>
        <taxon>Fungi</taxon>
        <taxon>Dikarya</taxon>
        <taxon>Ascomycota</taxon>
        <taxon>Pezizomycotina</taxon>
        <taxon>Dothideomycetes</taxon>
        <taxon>Pleosporomycetidae</taxon>
        <taxon>Pleosporales</taxon>
        <taxon>Diademaceae</taxon>
        <taxon>Clathrospora</taxon>
    </lineage>
</organism>
<proteinExistence type="predicted"/>
<keyword evidence="2" id="KW-1185">Reference proteome</keyword>
<protein>
    <submittedName>
        <fullName evidence="1">Uncharacterized protein</fullName>
    </submittedName>
</protein>
<dbReference type="Proteomes" id="UP000800038">
    <property type="component" value="Unassembled WGS sequence"/>
</dbReference>
<sequence>MTKAGCPDDDLQRRGIAGSLTVMPPAGPSISSACESARRHEMWQSATAVTFRFRVGGAISLFRRF</sequence>
<evidence type="ECO:0000313" key="2">
    <source>
        <dbReference type="Proteomes" id="UP000800038"/>
    </source>
</evidence>
<accession>A0A6A5T531</accession>
<dbReference type="PROSITE" id="PS51257">
    <property type="entry name" value="PROKAR_LIPOPROTEIN"/>
    <property type="match status" value="1"/>
</dbReference>
<dbReference type="EMBL" id="ML975997">
    <property type="protein sequence ID" value="KAF1947691.1"/>
    <property type="molecule type" value="Genomic_DNA"/>
</dbReference>
<reference evidence="1" key="1">
    <citation type="journal article" date="2020" name="Stud. Mycol.">
        <title>101 Dothideomycetes genomes: a test case for predicting lifestyles and emergence of pathogens.</title>
        <authorList>
            <person name="Haridas S."/>
            <person name="Albert R."/>
            <person name="Binder M."/>
            <person name="Bloem J."/>
            <person name="Labutti K."/>
            <person name="Salamov A."/>
            <person name="Andreopoulos B."/>
            <person name="Baker S."/>
            <person name="Barry K."/>
            <person name="Bills G."/>
            <person name="Bluhm B."/>
            <person name="Cannon C."/>
            <person name="Castanera R."/>
            <person name="Culley D."/>
            <person name="Daum C."/>
            <person name="Ezra D."/>
            <person name="Gonzalez J."/>
            <person name="Henrissat B."/>
            <person name="Kuo A."/>
            <person name="Liang C."/>
            <person name="Lipzen A."/>
            <person name="Lutzoni F."/>
            <person name="Magnuson J."/>
            <person name="Mondo S."/>
            <person name="Nolan M."/>
            <person name="Ohm R."/>
            <person name="Pangilinan J."/>
            <person name="Park H.-J."/>
            <person name="Ramirez L."/>
            <person name="Alfaro M."/>
            <person name="Sun H."/>
            <person name="Tritt A."/>
            <person name="Yoshinaga Y."/>
            <person name="Zwiers L.-H."/>
            <person name="Turgeon B."/>
            <person name="Goodwin S."/>
            <person name="Spatafora J."/>
            <person name="Crous P."/>
            <person name="Grigoriev I."/>
        </authorList>
    </citation>
    <scope>NUCLEOTIDE SEQUENCE</scope>
    <source>
        <strain evidence="1">CBS 161.51</strain>
    </source>
</reference>
<gene>
    <name evidence="1" type="ORF">EJ02DRAFT_449169</name>
</gene>